<dbReference type="EMBL" id="BMUL01000001">
    <property type="protein sequence ID" value="GHA65277.1"/>
    <property type="molecule type" value="Genomic_DNA"/>
</dbReference>
<comment type="caution">
    <text evidence="1">The sequence shown here is derived from an EMBL/GenBank/DDBJ whole genome shotgun (WGS) entry which is preliminary data.</text>
</comment>
<reference evidence="1" key="2">
    <citation type="submission" date="2020-09" db="EMBL/GenBank/DDBJ databases">
        <authorList>
            <person name="Sun Q."/>
            <person name="Ohkuma M."/>
        </authorList>
    </citation>
    <scope>NUCLEOTIDE SEQUENCE</scope>
    <source>
        <strain evidence="1">JCM 4518</strain>
    </source>
</reference>
<evidence type="ECO:0000313" key="2">
    <source>
        <dbReference type="Proteomes" id="UP000644020"/>
    </source>
</evidence>
<accession>A0A918W2I5</accession>
<protein>
    <submittedName>
        <fullName evidence="1">Uncharacterized protein</fullName>
    </submittedName>
</protein>
<name>A0A918W2I5_9ACTN</name>
<keyword evidence="2" id="KW-1185">Reference proteome</keyword>
<evidence type="ECO:0000313" key="1">
    <source>
        <dbReference type="EMBL" id="GHA65277.1"/>
    </source>
</evidence>
<dbReference type="AlphaFoldDB" id="A0A918W2I5"/>
<sequence length="66" mass="7121">MPTGLDLEPVAWHMLTLTTPDMSRPPAGTAIPIEGLTTEEGTNFPWLRSRLARPRAPQGSFTATCG</sequence>
<reference evidence="1" key="1">
    <citation type="journal article" date="2014" name="Int. J. Syst. Evol. Microbiol.">
        <title>Complete genome sequence of Corynebacterium casei LMG S-19264T (=DSM 44701T), isolated from a smear-ripened cheese.</title>
        <authorList>
            <consortium name="US DOE Joint Genome Institute (JGI-PGF)"/>
            <person name="Walter F."/>
            <person name="Albersmeier A."/>
            <person name="Kalinowski J."/>
            <person name="Ruckert C."/>
        </authorList>
    </citation>
    <scope>NUCLEOTIDE SEQUENCE</scope>
    <source>
        <strain evidence="1">JCM 4518</strain>
    </source>
</reference>
<dbReference type="Proteomes" id="UP000644020">
    <property type="component" value="Unassembled WGS sequence"/>
</dbReference>
<organism evidence="1 2">
    <name type="scientific">Streptomyces termitum</name>
    <dbReference type="NCBI Taxonomy" id="67368"/>
    <lineage>
        <taxon>Bacteria</taxon>
        <taxon>Bacillati</taxon>
        <taxon>Actinomycetota</taxon>
        <taxon>Actinomycetes</taxon>
        <taxon>Kitasatosporales</taxon>
        <taxon>Streptomycetaceae</taxon>
        <taxon>Streptomyces</taxon>
    </lineage>
</organism>
<proteinExistence type="predicted"/>
<gene>
    <name evidence="1" type="ORF">GCM10010305_03680</name>
</gene>